<dbReference type="Proteomes" id="UP000694383">
    <property type="component" value="Unplaced"/>
</dbReference>
<dbReference type="Ensembl" id="ENSOSIT00000006059.1">
    <property type="protein sequence ID" value="ENSOSIP00000005643.1"/>
    <property type="gene ID" value="ENSOSIG00000003906.1"/>
</dbReference>
<keyword evidence="1" id="KW-0732">Signal</keyword>
<feature type="chain" id="PRO_5034935609" evidence="1">
    <location>
        <begin position="19"/>
        <end position="221"/>
    </location>
</feature>
<sequence length="221" mass="24615">MLSTVLLLLSLLTVQCGGCDFDQISVENIKATIDSNPTGFVIMSCIMHANVGAAVLFCPSPQCCVFPAAVVLQDSWAELLPNLWEEHVNYSLIVELMATLNTIIKNNENLFQEETDLAQFSTVRSSPEELLNLTSELFTQWLKVACSPSVETCPMPTLPPSVEKKDDRPPRPRLSTRAVNNAEKMMSVPNASFRGLSLPVYDFSSVWSLLLFGLYWWLLPQ</sequence>
<keyword evidence="3" id="KW-1185">Reference proteome</keyword>
<dbReference type="GeneTree" id="ENSGT00980000198647"/>
<evidence type="ECO:0000313" key="2">
    <source>
        <dbReference type="Ensembl" id="ENSOSIP00000005643.1"/>
    </source>
</evidence>
<name>A0A8C7WZB4_9TELE</name>
<dbReference type="AlphaFoldDB" id="A0A8C7WZB4"/>
<protein>
    <submittedName>
        <fullName evidence="2">Uncharacterized protein</fullName>
    </submittedName>
</protein>
<organism evidence="2 3">
    <name type="scientific">Oryzias sinensis</name>
    <name type="common">Chinese medaka</name>
    <dbReference type="NCBI Taxonomy" id="183150"/>
    <lineage>
        <taxon>Eukaryota</taxon>
        <taxon>Metazoa</taxon>
        <taxon>Chordata</taxon>
        <taxon>Craniata</taxon>
        <taxon>Vertebrata</taxon>
        <taxon>Euteleostomi</taxon>
        <taxon>Actinopterygii</taxon>
        <taxon>Neopterygii</taxon>
        <taxon>Teleostei</taxon>
        <taxon>Neoteleostei</taxon>
        <taxon>Acanthomorphata</taxon>
        <taxon>Ovalentaria</taxon>
        <taxon>Atherinomorphae</taxon>
        <taxon>Beloniformes</taxon>
        <taxon>Adrianichthyidae</taxon>
        <taxon>Oryziinae</taxon>
        <taxon>Oryzias</taxon>
    </lineage>
</organism>
<reference evidence="2" key="2">
    <citation type="submission" date="2025-09" db="UniProtKB">
        <authorList>
            <consortium name="Ensembl"/>
        </authorList>
    </citation>
    <scope>IDENTIFICATION</scope>
</reference>
<proteinExistence type="predicted"/>
<reference evidence="2" key="1">
    <citation type="submission" date="2025-08" db="UniProtKB">
        <authorList>
            <consortium name="Ensembl"/>
        </authorList>
    </citation>
    <scope>IDENTIFICATION</scope>
</reference>
<accession>A0A8C7WZB4</accession>
<feature type="signal peptide" evidence="1">
    <location>
        <begin position="1"/>
        <end position="18"/>
    </location>
</feature>
<evidence type="ECO:0000256" key="1">
    <source>
        <dbReference type="SAM" id="SignalP"/>
    </source>
</evidence>
<evidence type="ECO:0000313" key="3">
    <source>
        <dbReference type="Proteomes" id="UP000694383"/>
    </source>
</evidence>